<dbReference type="EMBL" id="JABCKV010000001">
    <property type="protein sequence ID" value="KAG5648842.1"/>
    <property type="molecule type" value="Genomic_DNA"/>
</dbReference>
<evidence type="ECO:0000256" key="1">
    <source>
        <dbReference type="ARBA" id="ARBA00006192"/>
    </source>
</evidence>
<feature type="repeat" description="PPR" evidence="5">
    <location>
        <begin position="513"/>
        <end position="547"/>
    </location>
</feature>
<evidence type="ECO:0000256" key="2">
    <source>
        <dbReference type="ARBA" id="ARBA00022737"/>
    </source>
</evidence>
<reference evidence="6" key="1">
    <citation type="submission" date="2020-07" db="EMBL/GenBank/DDBJ databases">
        <authorList>
            <person name="Nieuwenhuis M."/>
            <person name="Van De Peppel L.J.J."/>
        </authorList>
    </citation>
    <scope>NUCLEOTIDE SEQUENCE</scope>
    <source>
        <strain evidence="6">AP01</strain>
        <tissue evidence="6">Mycelium</tissue>
    </source>
</reference>
<name>A0A9P7GDZ8_9AGAR</name>
<dbReference type="InterPro" id="IPR011990">
    <property type="entry name" value="TPR-like_helical_dom_sf"/>
</dbReference>
<dbReference type="NCBIfam" id="TIGR00756">
    <property type="entry name" value="PPR"/>
    <property type="match status" value="3"/>
</dbReference>
<keyword evidence="2" id="KW-0677">Repeat</keyword>
<dbReference type="GO" id="GO:0031930">
    <property type="term" value="P:mitochondria-nucleus signaling pathway"/>
    <property type="evidence" value="ECO:0007669"/>
    <property type="project" value="TreeGrafter"/>
</dbReference>
<evidence type="ECO:0000256" key="4">
    <source>
        <dbReference type="ARBA" id="ARBA00044511"/>
    </source>
</evidence>
<dbReference type="Pfam" id="PF01535">
    <property type="entry name" value="PPR"/>
    <property type="match status" value="2"/>
</dbReference>
<evidence type="ECO:0008006" key="8">
    <source>
        <dbReference type="Google" id="ProtNLM"/>
    </source>
</evidence>
<gene>
    <name evidence="6" type="ORF">DXG03_000191</name>
</gene>
<evidence type="ECO:0000256" key="3">
    <source>
        <dbReference type="ARBA" id="ARBA00044493"/>
    </source>
</evidence>
<dbReference type="Proteomes" id="UP000775547">
    <property type="component" value="Unassembled WGS sequence"/>
</dbReference>
<comment type="subunit">
    <text evidence="4">Binds to mitochondrial small subunit 15S rRNA.</text>
</comment>
<comment type="similarity">
    <text evidence="1">Belongs to the CCM1 family.</text>
</comment>
<comment type="caution">
    <text evidence="6">The sequence shown here is derived from an EMBL/GenBank/DDBJ whole genome shotgun (WGS) entry which is preliminary data.</text>
</comment>
<reference evidence="6" key="2">
    <citation type="submission" date="2021-10" db="EMBL/GenBank/DDBJ databases">
        <title>Phylogenomics reveals ancestral predisposition of the termite-cultivated fungus Termitomyces towards a domesticated lifestyle.</title>
        <authorList>
            <person name="Auxier B."/>
            <person name="Grum-Grzhimaylo A."/>
            <person name="Cardenas M.E."/>
            <person name="Lodge J.D."/>
            <person name="Laessoe T."/>
            <person name="Pedersen O."/>
            <person name="Smith M.E."/>
            <person name="Kuyper T.W."/>
            <person name="Franco-Molano E.A."/>
            <person name="Baroni T.J."/>
            <person name="Aanen D.K."/>
        </authorList>
    </citation>
    <scope>NUCLEOTIDE SEQUENCE</scope>
    <source>
        <strain evidence="6">AP01</strain>
        <tissue evidence="6">Mycelium</tissue>
    </source>
</reference>
<protein>
    <recommendedName>
        <fullName evidence="8">Pentatricopeptide repeat protein</fullName>
    </recommendedName>
</protein>
<comment type="function">
    <text evidence="3">Regulates mitochondrial small subunit maturation by controlling 15S rRNA 5'-end processing. Localizes to the 5' precursor of the 15S rRNA in a position that is subsequently occupied by mS47 in the mature yeast mtSSU. Uses structure and sequence-specific RNA recognition, binding to a single-stranded region of the precursor and specifically recognizing bases -6 to -1. The exchange of Ccm1 for mS47 is coupled to the irreversible removal of precursor rRNA that is accompanied by conformational changes of the mitoribosomal proteins uS5m and mS26. These conformational changes signal completion of 5'-end rRNA processing through protection of the mature 5'-end of the 15S rRNA and stabilization of mS47. The removal of the 5' precursor together with the dissociation of Ccm1 may be catalyzed by the 5'-3' exoribonuclease Pet127. Involved in the specific removal of group I introns in mitochondrial encoded transcripts.</text>
</comment>
<dbReference type="PANTHER" id="PTHR47936:SF1">
    <property type="entry name" value="PENTATRICOPEPTIDE REPEAT-CONTAINING PROTEIN GUN1, CHLOROPLASTIC"/>
    <property type="match status" value="1"/>
</dbReference>
<proteinExistence type="inferred from homology"/>
<evidence type="ECO:0000313" key="7">
    <source>
        <dbReference type="Proteomes" id="UP000775547"/>
    </source>
</evidence>
<feature type="repeat" description="PPR" evidence="5">
    <location>
        <begin position="548"/>
        <end position="582"/>
    </location>
</feature>
<organism evidence="6 7">
    <name type="scientific">Asterophora parasitica</name>
    <dbReference type="NCBI Taxonomy" id="117018"/>
    <lineage>
        <taxon>Eukaryota</taxon>
        <taxon>Fungi</taxon>
        <taxon>Dikarya</taxon>
        <taxon>Basidiomycota</taxon>
        <taxon>Agaricomycotina</taxon>
        <taxon>Agaricomycetes</taxon>
        <taxon>Agaricomycetidae</taxon>
        <taxon>Agaricales</taxon>
        <taxon>Tricholomatineae</taxon>
        <taxon>Lyophyllaceae</taxon>
        <taxon>Asterophora</taxon>
    </lineage>
</organism>
<dbReference type="AlphaFoldDB" id="A0A9P7GDZ8"/>
<dbReference type="PROSITE" id="PS51375">
    <property type="entry name" value="PPR"/>
    <property type="match status" value="4"/>
</dbReference>
<dbReference type="InterPro" id="IPR002885">
    <property type="entry name" value="PPR_rpt"/>
</dbReference>
<feature type="repeat" description="PPR" evidence="5">
    <location>
        <begin position="783"/>
        <end position="817"/>
    </location>
</feature>
<evidence type="ECO:0000313" key="6">
    <source>
        <dbReference type="EMBL" id="KAG5648842.1"/>
    </source>
</evidence>
<dbReference type="OrthoDB" id="185373at2759"/>
<dbReference type="PANTHER" id="PTHR47936">
    <property type="entry name" value="PPR_LONG DOMAIN-CONTAINING PROTEIN"/>
    <property type="match status" value="1"/>
</dbReference>
<dbReference type="Gene3D" id="1.25.40.10">
    <property type="entry name" value="Tetratricopeptide repeat domain"/>
    <property type="match status" value="4"/>
</dbReference>
<evidence type="ECO:0000256" key="5">
    <source>
        <dbReference type="PROSITE-ProRule" id="PRU00708"/>
    </source>
</evidence>
<dbReference type="Pfam" id="PF13041">
    <property type="entry name" value="PPR_2"/>
    <property type="match status" value="1"/>
</dbReference>
<feature type="repeat" description="PPR" evidence="5">
    <location>
        <begin position="697"/>
        <end position="731"/>
    </location>
</feature>
<accession>A0A9P7GDZ8</accession>
<sequence length="1115" mass="126353">MAELIVETSLGVDRHHVLMTLINRHKHARKTGNIHSDWDTQVLDFLPDHHAPAADQSRFMMMDELSHVHTRPPRCYKSHPPINRRTLSGPFVIPSVYGGQRRHASHASEGAAQALVDFPHHNPDRRPDWARKEFERVTRLPRSDFKLDHAWNIYQDAKEHLPPSSIVAFADKFISSAEMNYKLDTNDTQLQEWGRRGIEILDAMPSFTRTIDQWRLCLLARSLALCNDLENARATLHAADKVPLLDTLKAGIPYAYKMIIHSLARYRGNTHAIKFIGQEFRQLNNHFRFHNSDPYYQDVQRACLSLKRAAFQVVTEVVDFTPFLQREDWDKKRREAMGSFFIDALCFSQMPSEAQDVVLAMQKLGVHVALDDRLLIIRLLAERTSSLRLAAQMYAAIPAGDHTLPYLQAGLHVHARQGNTELAGQYFNDIAATCLPSPDDITALIRAHALAKDTQRASDVFNEHFPLDSFGKRQNSPSHSQYAAVIYAYSLKGDKAGMVNWLEDLASADLVPNVHIFTLVLNAVAHTGDFESAMSVLAQMRDAGIKPNVVAYTIIITLLAQRRDVYGAEALFKRAMKDGIVPDSRMINALMNAHAQAGSWRGVIRAYDYVAASQKNSLSLDVHNTLMKAYVLSGAPFSTVHKFFTRLESAKEKPDAYTYSLLMQSACDEGLMNIASDIYYDLEQLALENPHRNLDINVYILTILMAGFLRHGDKIRAKAVYDVMREKGIQPTPVTFSILLQAYGNERSAESLQVAEQFVQSLVAVPESERAWQKPNYAPVTALQSLYAPLVSAYTKMDKPEDAQRLLQELVDAGEEPSLGMLTAFLDLHRRNFDIDAVLDLWPKVYRMGMEVSKSAWLTEVPETHNTRNIRGNVLCIPLSIYIDALSAAGYHDEIATVWKDFRAQGFSFDSHNWNHLVVALVRAGQPERAFEVIERVIIPFQELSANADKPRDLIPFSPLLFDVNPVGDDNLIEVTPGDPPMQSRQRILMHKIAKSRTQRLDNWEAEEHNDDSVYHLHILQQISPSWATWRPHRASLTILLTALNHLNAGILIQPCMPDGHDVAANADVDERRECRDILNRIYANYPKTVKALFDFESQERERLGSDYDKEYIWG</sequence>
<keyword evidence="7" id="KW-1185">Reference proteome</keyword>
<dbReference type="Pfam" id="PF13812">
    <property type="entry name" value="PPR_3"/>
    <property type="match status" value="1"/>
</dbReference>